<keyword evidence="1" id="KW-0175">Coiled coil</keyword>
<reference evidence="3 4" key="1">
    <citation type="submission" date="2020-08" db="EMBL/GenBank/DDBJ databases">
        <title>Aphidius gifuensis genome sequencing and assembly.</title>
        <authorList>
            <person name="Du Z."/>
        </authorList>
    </citation>
    <scope>NUCLEOTIDE SEQUENCE [LARGE SCALE GENOMIC DNA]</scope>
    <source>
        <strain evidence="3">YNYX2018</strain>
        <tissue evidence="3">Adults</tissue>
    </source>
</reference>
<evidence type="ECO:0008006" key="5">
    <source>
        <dbReference type="Google" id="ProtNLM"/>
    </source>
</evidence>
<evidence type="ECO:0000256" key="1">
    <source>
        <dbReference type="SAM" id="Coils"/>
    </source>
</evidence>
<dbReference type="AlphaFoldDB" id="A0A834XLB1"/>
<evidence type="ECO:0000313" key="3">
    <source>
        <dbReference type="EMBL" id="KAF7987712.1"/>
    </source>
</evidence>
<dbReference type="Proteomes" id="UP000639338">
    <property type="component" value="Unassembled WGS sequence"/>
</dbReference>
<feature type="coiled-coil region" evidence="1">
    <location>
        <begin position="709"/>
        <end position="743"/>
    </location>
</feature>
<feature type="compositionally biased region" description="Polar residues" evidence="2">
    <location>
        <begin position="19"/>
        <end position="34"/>
    </location>
</feature>
<feature type="coiled-coil region" evidence="1">
    <location>
        <begin position="582"/>
        <end position="672"/>
    </location>
</feature>
<comment type="caution">
    <text evidence="3">The sequence shown here is derived from an EMBL/GenBank/DDBJ whole genome shotgun (WGS) entry which is preliminary data.</text>
</comment>
<dbReference type="GO" id="GO:0031267">
    <property type="term" value="F:small GTPase binding"/>
    <property type="evidence" value="ECO:0007669"/>
    <property type="project" value="TreeGrafter"/>
</dbReference>
<protein>
    <recommendedName>
        <fullName evidence="5">Coiled-coil domain-containing protein 186-like</fullName>
    </recommendedName>
</protein>
<dbReference type="GO" id="GO:0005802">
    <property type="term" value="C:trans-Golgi network"/>
    <property type="evidence" value="ECO:0007669"/>
    <property type="project" value="TreeGrafter"/>
</dbReference>
<evidence type="ECO:0000313" key="4">
    <source>
        <dbReference type="Proteomes" id="UP000639338"/>
    </source>
</evidence>
<dbReference type="GO" id="GO:0099518">
    <property type="term" value="P:vesicle cytoskeletal trafficking"/>
    <property type="evidence" value="ECO:0007669"/>
    <property type="project" value="TreeGrafter"/>
</dbReference>
<dbReference type="OrthoDB" id="5583482at2759"/>
<name>A0A834XLB1_APHGI</name>
<evidence type="ECO:0000256" key="2">
    <source>
        <dbReference type="SAM" id="MobiDB-lite"/>
    </source>
</evidence>
<dbReference type="PANTHER" id="PTHR18911">
    <property type="entry name" value="CTCL TUMOR ANTIGEN HD-CL-01"/>
    <property type="match status" value="1"/>
</dbReference>
<organism evidence="3 4">
    <name type="scientific">Aphidius gifuensis</name>
    <name type="common">Parasitoid wasp</name>
    <dbReference type="NCBI Taxonomy" id="684658"/>
    <lineage>
        <taxon>Eukaryota</taxon>
        <taxon>Metazoa</taxon>
        <taxon>Ecdysozoa</taxon>
        <taxon>Arthropoda</taxon>
        <taxon>Hexapoda</taxon>
        <taxon>Insecta</taxon>
        <taxon>Pterygota</taxon>
        <taxon>Neoptera</taxon>
        <taxon>Endopterygota</taxon>
        <taxon>Hymenoptera</taxon>
        <taxon>Apocrita</taxon>
        <taxon>Ichneumonoidea</taxon>
        <taxon>Braconidae</taxon>
        <taxon>Aphidiinae</taxon>
        <taxon>Aphidius</taxon>
    </lineage>
</organism>
<gene>
    <name evidence="3" type="ORF">HCN44_003575</name>
</gene>
<feature type="region of interest" description="Disordered" evidence="2">
    <location>
        <begin position="1"/>
        <end position="46"/>
    </location>
</feature>
<sequence length="919" mass="106200">MDENIVLSVDDSSGEKNEMSQVLIDSSDSSTTVNHSDDTVDDKQNDIDLAPSMTSYVNLNDDTSTTPFKTNENETIVNTSVIFDEDKIKIPSVDDTKLVKFSLPTNSINSINIIQSNTQFLNKSRNFLNFITEKSTNIMEKALLPQHIASRYNGLDKNPRIIQDSTNNFENNVLSKKSDSFNSINDTTDDSMTLLTNECIPSNDTPVLSQNSCLSVSNGHCNDEKEIPHVTQGSNVNGTNLFEDNDHDHDGGNDDEDDEVTIENYKKLKIHNLSLLKKLETLEEKNKELELQINPVDIENREKTIERLTNELRLALATNEDLRRNYNSANKERESMVMKYAVGEKQLIDTQRLKDSAEKKVKELSRDNENFQLKLKQLQGERTRICGILDTKCRELIDAQKDIEKYKEDCNVKDVKLKWLQNKLKNETDIQKDIQQKLDNALLKINQMKNECDNVKKESFNSIIEFQKSEENKAVTLDEQLKEQQARLILERHVTEDKENLRIALEKQVDVLNNRQQLLIEENNNLIIKINDYEKNHSTYESNYDNLKQLADKRLKEINDLMTKVSQIETLKLQLIHKDQCLASIETEVERLRLSNQEMQNNMECCRQREAHMLEFTQKLTDKNVRLQSEFSSIEAKSNQLEIEQGPLRKNIIELNETIKQLDKNFNIEKNKRIEECELLAKHLAEQKKLSDTLNRKYEDSQGEIIVLKRKYQMSMKELSRELQQCRKKIEQYESKLSNDNDKKLFVNSNGGVSSGENSTSESPIAYNDLDKNSLIEKILKMQRVNVKRAEKIDFLEENSRAQLAELQKKNKIIQNYILHENFDAMGNSESDRYKHLKSRRNLAQLARHGGIMASVFNHRVSDNNMTLELSLEINQKLQAVLEDALLKNITLKDNIDTLGEEIARLSMKNQQLLKTTTK</sequence>
<keyword evidence="4" id="KW-1185">Reference proteome</keyword>
<feature type="compositionally biased region" description="Basic and acidic residues" evidence="2">
    <location>
        <begin position="35"/>
        <end position="46"/>
    </location>
</feature>
<accession>A0A834XLB1</accession>
<dbReference type="EMBL" id="JACMRX010000006">
    <property type="protein sequence ID" value="KAF7987712.1"/>
    <property type="molecule type" value="Genomic_DNA"/>
</dbReference>
<dbReference type="PANTHER" id="PTHR18911:SF5">
    <property type="entry name" value="COILED-COIL DOMAIN-CONTAINING PROTEIN 186"/>
    <property type="match status" value="1"/>
</dbReference>
<dbReference type="InterPro" id="IPR038830">
    <property type="entry name" value="CCDC186"/>
</dbReference>
<feature type="coiled-coil region" evidence="1">
    <location>
        <begin position="265"/>
        <end position="550"/>
    </location>
</feature>
<proteinExistence type="predicted"/>